<evidence type="ECO:0000313" key="1">
    <source>
        <dbReference type="EMBL" id="AVM80962.1"/>
    </source>
</evidence>
<proteinExistence type="predicted"/>
<protein>
    <submittedName>
        <fullName evidence="1">tRNA(Ile) lysidine synthetase</fullName>
    </submittedName>
</protein>
<name>A0A2P1G7M6_9CHLO</name>
<reference evidence="1" key="1">
    <citation type="journal article" date="2018" name="Sci. Rep.">
        <title>Genome sequencing of Prototheca zopfii genotypes 1 and 2 provides evidence of a severe reduction in organellar genomes.</title>
        <authorList>
            <person name="Severgnini M."/>
            <person name="Lazzari B."/>
            <person name="Capra E."/>
            <person name="Chessa S."/>
            <person name="Luini M."/>
            <person name="Bordoni R."/>
            <person name="Castiglioni B."/>
            <person name="Ricchi M."/>
            <person name="Cremonesi P."/>
        </authorList>
    </citation>
    <scope>NUCLEOTIDE SEQUENCE</scope>
    <source>
        <strain evidence="1">SAG 2063</strain>
    </source>
</reference>
<geneLocation type="plastid" evidence="1"/>
<organism evidence="1">
    <name type="scientific">Prototheca zopfii</name>
    <dbReference type="NCBI Taxonomy" id="3112"/>
    <lineage>
        <taxon>Eukaryota</taxon>
        <taxon>Viridiplantae</taxon>
        <taxon>Chlorophyta</taxon>
        <taxon>core chlorophytes</taxon>
        <taxon>Trebouxiophyceae</taxon>
        <taxon>Chlorellales</taxon>
        <taxon>Chlorellaceae</taxon>
        <taxon>Prototheca</taxon>
    </lineage>
</organism>
<dbReference type="InterPro" id="IPR014729">
    <property type="entry name" value="Rossmann-like_a/b/a_fold"/>
</dbReference>
<dbReference type="Gene3D" id="3.40.50.620">
    <property type="entry name" value="HUPs"/>
    <property type="match status" value="1"/>
</dbReference>
<keyword evidence="1" id="KW-0934">Plastid</keyword>
<sequence length="268" mass="33053">MKNFKTNYIFMLSNGQDSISSYFLMNTIFYCKKIIKNYNVLFYCYHIFQKNNIISYWQLFKLTSTFKKPIIISFNYKNFKINNKFKNNELNARLWRTYSKNKIISLFYKNKNIIIQGQTFSDLTETLFIFFKRYKILKNIYFTKTKFQSKKINDKFSSNLIKYPKNFKKANTIYFNIKKSNTFYKEIQSYKNHKVFYKHFYKIYKTERPLFLKNFKRKDISLLILKILLPFIYDISNKKILYIRNKIRFYYIITIQFLIKQCQEPDLN</sequence>
<dbReference type="EMBL" id="MF197535">
    <property type="protein sequence ID" value="AVM80962.1"/>
    <property type="molecule type" value="Genomic_DNA"/>
</dbReference>
<dbReference type="SUPFAM" id="SSF52402">
    <property type="entry name" value="Adenine nucleotide alpha hydrolases-like"/>
    <property type="match status" value="1"/>
</dbReference>
<gene>
    <name evidence="1" type="primary">tilS</name>
</gene>
<accession>A0A2P1G7M6</accession>
<dbReference type="AlphaFoldDB" id="A0A2P1G7M6"/>